<dbReference type="InterPro" id="IPR047057">
    <property type="entry name" value="MerR_fam"/>
</dbReference>
<dbReference type="PANTHER" id="PTHR30204">
    <property type="entry name" value="REDOX-CYCLING DRUG-SENSING TRANSCRIPTIONAL ACTIVATOR SOXR"/>
    <property type="match status" value="1"/>
</dbReference>
<dbReference type="InterPro" id="IPR009061">
    <property type="entry name" value="DNA-bd_dom_put_sf"/>
</dbReference>
<protein>
    <submittedName>
        <fullName evidence="3">MerR family transcriptional regulator/heat shock protein HspR</fullName>
    </submittedName>
</protein>
<dbReference type="GO" id="GO:0003677">
    <property type="term" value="F:DNA binding"/>
    <property type="evidence" value="ECO:0007669"/>
    <property type="project" value="UniProtKB-KW"/>
</dbReference>
<organism evidence="3 4">
    <name type="scientific">Ruminiclostridium sufflavum DSM 19573</name>
    <dbReference type="NCBI Taxonomy" id="1121337"/>
    <lineage>
        <taxon>Bacteria</taxon>
        <taxon>Bacillati</taxon>
        <taxon>Bacillota</taxon>
        <taxon>Clostridia</taxon>
        <taxon>Eubacteriales</taxon>
        <taxon>Oscillospiraceae</taxon>
        <taxon>Ruminiclostridium</taxon>
    </lineage>
</organism>
<dbReference type="GO" id="GO:0003700">
    <property type="term" value="F:DNA-binding transcription factor activity"/>
    <property type="evidence" value="ECO:0007669"/>
    <property type="project" value="InterPro"/>
</dbReference>
<dbReference type="AlphaFoldDB" id="A0A318XS39"/>
<comment type="caution">
    <text evidence="3">The sequence shown here is derived from an EMBL/GenBank/DDBJ whole genome shotgun (WGS) entry which is preliminary data.</text>
</comment>
<dbReference type="RefSeq" id="WP_110460953.1">
    <property type="nucleotide sequence ID" value="NZ_QKMR01000004.1"/>
</dbReference>
<feature type="domain" description="HTH merR-type" evidence="2">
    <location>
        <begin position="8"/>
        <end position="76"/>
    </location>
</feature>
<dbReference type="SUPFAM" id="SSF46955">
    <property type="entry name" value="Putative DNA-binding domain"/>
    <property type="match status" value="1"/>
</dbReference>
<evidence type="ECO:0000256" key="1">
    <source>
        <dbReference type="ARBA" id="ARBA00023125"/>
    </source>
</evidence>
<dbReference type="SMART" id="SM00422">
    <property type="entry name" value="HTH_MERR"/>
    <property type="match status" value="1"/>
</dbReference>
<reference evidence="3 4" key="1">
    <citation type="submission" date="2018-06" db="EMBL/GenBank/DDBJ databases">
        <title>Genomic Encyclopedia of Type Strains, Phase I: the one thousand microbial genomes (KMG-I) project.</title>
        <authorList>
            <person name="Kyrpides N."/>
        </authorList>
    </citation>
    <scope>NUCLEOTIDE SEQUENCE [LARGE SCALE GENOMIC DNA]</scope>
    <source>
        <strain evidence="3 4">DSM 19573</strain>
    </source>
</reference>
<dbReference type="EMBL" id="QKMR01000004">
    <property type="protein sequence ID" value="PYG89061.1"/>
    <property type="molecule type" value="Genomic_DNA"/>
</dbReference>
<dbReference type="Proteomes" id="UP000248132">
    <property type="component" value="Unassembled WGS sequence"/>
</dbReference>
<evidence type="ECO:0000313" key="4">
    <source>
        <dbReference type="Proteomes" id="UP000248132"/>
    </source>
</evidence>
<dbReference type="Gene3D" id="1.10.1660.10">
    <property type="match status" value="1"/>
</dbReference>
<evidence type="ECO:0000259" key="2">
    <source>
        <dbReference type="PROSITE" id="PS50937"/>
    </source>
</evidence>
<dbReference type="PANTHER" id="PTHR30204:SF58">
    <property type="entry name" value="HTH-TYPE TRANSCRIPTIONAL REGULATOR YFMP"/>
    <property type="match status" value="1"/>
</dbReference>
<accession>A0A318XS39</accession>
<dbReference type="OrthoDB" id="9806513at2"/>
<gene>
    <name evidence="3" type="ORF">LY28_00882</name>
</gene>
<dbReference type="InterPro" id="IPR000551">
    <property type="entry name" value="MerR-type_HTH_dom"/>
</dbReference>
<keyword evidence="4" id="KW-1185">Reference proteome</keyword>
<dbReference type="Pfam" id="PF13411">
    <property type="entry name" value="MerR_1"/>
    <property type="match status" value="1"/>
</dbReference>
<keyword evidence="1" id="KW-0238">DNA-binding</keyword>
<keyword evidence="3" id="KW-0346">Stress response</keyword>
<dbReference type="PROSITE" id="PS50937">
    <property type="entry name" value="HTH_MERR_2"/>
    <property type="match status" value="1"/>
</dbReference>
<sequence>MFDEDESLYTIGTVAKLIEEHPETLRVWERNDLLRPDREGYQRKYSNNDLKRLRFIKYLMNEKRLNIAGVKQLTSMYSCWYKRNCSGGAGKNSPVQVNESKPCWKLEGTFCLVASDKAEMCNSCDMLRNCTGCTKCKE</sequence>
<name>A0A318XS39_9FIRM</name>
<proteinExistence type="predicted"/>
<evidence type="ECO:0000313" key="3">
    <source>
        <dbReference type="EMBL" id="PYG89061.1"/>
    </source>
</evidence>